<dbReference type="AlphaFoldDB" id="A0A8S9G8B8"/>
<reference evidence="2" key="1">
    <citation type="submission" date="2019-12" db="EMBL/GenBank/DDBJ databases">
        <title>Genome sequencing and annotation of Brassica cretica.</title>
        <authorList>
            <person name="Studholme D.J."/>
            <person name="Sarris P.F."/>
        </authorList>
    </citation>
    <scope>NUCLEOTIDE SEQUENCE</scope>
    <source>
        <strain evidence="2">PFS-001/15</strain>
        <tissue evidence="2">Leaf</tissue>
    </source>
</reference>
<dbReference type="Proteomes" id="UP000712281">
    <property type="component" value="Unassembled WGS sequence"/>
</dbReference>
<gene>
    <name evidence="2" type="ORF">F2Q68_00029540</name>
</gene>
<organism evidence="2 3">
    <name type="scientific">Brassica cretica</name>
    <name type="common">Mustard</name>
    <dbReference type="NCBI Taxonomy" id="69181"/>
    <lineage>
        <taxon>Eukaryota</taxon>
        <taxon>Viridiplantae</taxon>
        <taxon>Streptophyta</taxon>
        <taxon>Embryophyta</taxon>
        <taxon>Tracheophyta</taxon>
        <taxon>Spermatophyta</taxon>
        <taxon>Magnoliopsida</taxon>
        <taxon>eudicotyledons</taxon>
        <taxon>Gunneridae</taxon>
        <taxon>Pentapetalae</taxon>
        <taxon>rosids</taxon>
        <taxon>malvids</taxon>
        <taxon>Brassicales</taxon>
        <taxon>Brassicaceae</taxon>
        <taxon>Brassiceae</taxon>
        <taxon>Brassica</taxon>
    </lineage>
</organism>
<dbReference type="EMBL" id="QGKW02002005">
    <property type="protein sequence ID" value="KAF2542150.1"/>
    <property type="molecule type" value="Genomic_DNA"/>
</dbReference>
<accession>A0A8S9G8B8</accession>
<comment type="caution">
    <text evidence="2">The sequence shown here is derived from an EMBL/GenBank/DDBJ whole genome shotgun (WGS) entry which is preliminary data.</text>
</comment>
<protein>
    <submittedName>
        <fullName evidence="2">Uncharacterized protein</fullName>
    </submittedName>
</protein>
<evidence type="ECO:0000313" key="3">
    <source>
        <dbReference type="Proteomes" id="UP000712281"/>
    </source>
</evidence>
<proteinExistence type="predicted"/>
<feature type="region of interest" description="Disordered" evidence="1">
    <location>
        <begin position="1"/>
        <end position="29"/>
    </location>
</feature>
<evidence type="ECO:0000256" key="1">
    <source>
        <dbReference type="SAM" id="MobiDB-lite"/>
    </source>
</evidence>
<sequence length="96" mass="10324">MEALSLAPPASDNQPFFEGEGVEDKQDGGVRFLNPMIGGLKARMRSRRGSMETLREKSLAMDSGCDISGAFSGNMLLASSDDGGRSRELVTRVPRC</sequence>
<name>A0A8S9G8B8_BRACR</name>
<evidence type="ECO:0000313" key="2">
    <source>
        <dbReference type="EMBL" id="KAF2542150.1"/>
    </source>
</evidence>